<evidence type="ECO:0000256" key="18">
    <source>
        <dbReference type="ARBA" id="ARBA00048002"/>
    </source>
</evidence>
<evidence type="ECO:0000256" key="19">
    <source>
        <dbReference type="ARBA" id="ARBA00048894"/>
    </source>
</evidence>
<dbReference type="PANTHER" id="PTHR43758">
    <property type="entry name" value="7,8-DIHYDRO-8-OXOGUANINE TRIPHOSPHATASE"/>
    <property type="match status" value="1"/>
</dbReference>
<evidence type="ECO:0000256" key="2">
    <source>
        <dbReference type="ARBA" id="ARBA00005582"/>
    </source>
</evidence>
<evidence type="ECO:0000256" key="10">
    <source>
        <dbReference type="ARBA" id="ARBA00024596"/>
    </source>
</evidence>
<evidence type="ECO:0000256" key="21">
    <source>
        <dbReference type="ARBA" id="ARBA00053094"/>
    </source>
</evidence>
<comment type="subunit">
    <text evidence="3">Monomer.</text>
</comment>
<dbReference type="InterPro" id="IPR020084">
    <property type="entry name" value="NUDIX_hydrolase_CS"/>
</dbReference>
<evidence type="ECO:0000256" key="11">
    <source>
        <dbReference type="ARBA" id="ARBA00026103"/>
    </source>
</evidence>
<dbReference type="InterPro" id="IPR000086">
    <property type="entry name" value="NUDIX_hydrolase_dom"/>
</dbReference>
<dbReference type="Pfam" id="PF00293">
    <property type="entry name" value="NUDIX"/>
    <property type="match status" value="1"/>
</dbReference>
<keyword evidence="4" id="KW-0479">Metal-binding</keyword>
<evidence type="ECO:0000256" key="17">
    <source>
        <dbReference type="ARBA" id="ARBA00032071"/>
    </source>
</evidence>
<dbReference type="Proteomes" id="UP001500102">
    <property type="component" value="Unassembled WGS sequence"/>
</dbReference>
<keyword evidence="5" id="KW-0378">Hydrolase</keyword>
<comment type="catalytic activity">
    <reaction evidence="7">
        <text>8-oxo-dATP + H2O = 8-oxo-dAMP + diphosphate + H(+)</text>
        <dbReference type="Rhea" id="RHEA:65396"/>
        <dbReference type="ChEBI" id="CHEBI:15377"/>
        <dbReference type="ChEBI" id="CHEBI:15378"/>
        <dbReference type="ChEBI" id="CHEBI:33019"/>
        <dbReference type="ChEBI" id="CHEBI:71361"/>
        <dbReference type="ChEBI" id="CHEBI:172871"/>
    </reaction>
    <physiologicalReaction direction="left-to-right" evidence="7">
        <dbReference type="Rhea" id="RHEA:65397"/>
    </physiologicalReaction>
</comment>
<dbReference type="Gene3D" id="3.90.79.10">
    <property type="entry name" value="Nucleoside Triphosphate Pyrophosphohydrolase"/>
    <property type="match status" value="1"/>
</dbReference>
<comment type="caution">
    <text evidence="23">The sequence shown here is derived from an EMBL/GenBank/DDBJ whole genome shotgun (WGS) entry which is preliminary data.</text>
</comment>
<evidence type="ECO:0000256" key="9">
    <source>
        <dbReference type="ARBA" id="ARBA00024486"/>
    </source>
</evidence>
<dbReference type="InterPro" id="IPR015797">
    <property type="entry name" value="NUDIX_hydrolase-like_dom_sf"/>
</dbReference>
<comment type="catalytic activity">
    <reaction evidence="19">
        <text>O(6)-methyl-dGTP + H2O = O(6)-methyl-dGMP + diphosphate + H(+)</text>
        <dbReference type="Rhea" id="RHEA:67600"/>
        <dbReference type="ChEBI" id="CHEBI:15377"/>
        <dbReference type="ChEBI" id="CHEBI:15378"/>
        <dbReference type="ChEBI" id="CHEBI:33019"/>
        <dbReference type="ChEBI" id="CHEBI:169974"/>
        <dbReference type="ChEBI" id="CHEBI:169975"/>
    </reaction>
    <physiologicalReaction direction="left-to-right" evidence="19">
        <dbReference type="Rhea" id="RHEA:67601"/>
    </physiologicalReaction>
</comment>
<evidence type="ECO:0000256" key="14">
    <source>
        <dbReference type="ARBA" id="ARBA00030634"/>
    </source>
</evidence>
<evidence type="ECO:0000256" key="20">
    <source>
        <dbReference type="ARBA" id="ARBA00049032"/>
    </source>
</evidence>
<evidence type="ECO:0000313" key="24">
    <source>
        <dbReference type="Proteomes" id="UP001500102"/>
    </source>
</evidence>
<dbReference type="RefSeq" id="WP_344362294.1">
    <property type="nucleotide sequence ID" value="NZ_BAAAQB010000009.1"/>
</dbReference>
<reference evidence="23 24" key="1">
    <citation type="journal article" date="2019" name="Int. J. Syst. Evol. Microbiol.">
        <title>The Global Catalogue of Microorganisms (GCM) 10K type strain sequencing project: providing services to taxonomists for standard genome sequencing and annotation.</title>
        <authorList>
            <consortium name="The Broad Institute Genomics Platform"/>
            <consortium name="The Broad Institute Genome Sequencing Center for Infectious Disease"/>
            <person name="Wu L."/>
            <person name="Ma J."/>
        </authorList>
    </citation>
    <scope>NUCLEOTIDE SEQUENCE [LARGE SCALE GENOMIC DNA]</scope>
    <source>
        <strain evidence="23 24">JCM 15921</strain>
    </source>
</reference>
<dbReference type="PROSITE" id="PS51462">
    <property type="entry name" value="NUDIX"/>
    <property type="match status" value="1"/>
</dbReference>
<evidence type="ECO:0000256" key="4">
    <source>
        <dbReference type="ARBA" id="ARBA00022723"/>
    </source>
</evidence>
<dbReference type="PANTHER" id="PTHR43758:SF2">
    <property type="entry name" value="OXIDIZED PURINE NUCLEOSIDE TRIPHOSPHATE HYDROLASE"/>
    <property type="match status" value="1"/>
</dbReference>
<accession>A0ABN2YJM7</accession>
<dbReference type="CDD" id="cd03427">
    <property type="entry name" value="NUDIX_MTH1_Nudt1"/>
    <property type="match status" value="1"/>
</dbReference>
<evidence type="ECO:0000256" key="13">
    <source>
        <dbReference type="ARBA" id="ARBA00029673"/>
    </source>
</evidence>
<comment type="catalytic activity">
    <reaction evidence="8">
        <text>2-oxo-dATP + H2O = 2-oxo-dAMP + diphosphate + H(+)</text>
        <dbReference type="Rhea" id="RHEA:31583"/>
        <dbReference type="ChEBI" id="CHEBI:15377"/>
        <dbReference type="ChEBI" id="CHEBI:15378"/>
        <dbReference type="ChEBI" id="CHEBI:33019"/>
        <dbReference type="ChEBI" id="CHEBI:63212"/>
        <dbReference type="ChEBI" id="CHEBI:77897"/>
        <dbReference type="EC" id="3.6.1.56"/>
    </reaction>
    <physiologicalReaction direction="left-to-right" evidence="8">
        <dbReference type="Rhea" id="RHEA:31584"/>
    </physiologicalReaction>
</comment>
<evidence type="ECO:0000256" key="3">
    <source>
        <dbReference type="ARBA" id="ARBA00011245"/>
    </source>
</evidence>
<comment type="cofactor">
    <cofactor evidence="1">
        <name>Mg(2+)</name>
        <dbReference type="ChEBI" id="CHEBI:18420"/>
    </cofactor>
</comment>
<evidence type="ECO:0000256" key="15">
    <source>
        <dbReference type="ARBA" id="ARBA00030682"/>
    </source>
</evidence>
<evidence type="ECO:0000256" key="6">
    <source>
        <dbReference type="ARBA" id="ARBA00022842"/>
    </source>
</evidence>
<feature type="domain" description="Nudix hydrolase" evidence="22">
    <location>
        <begin position="2"/>
        <end position="138"/>
    </location>
</feature>
<dbReference type="EMBL" id="BAAAQB010000009">
    <property type="protein sequence ID" value="GAA2128412.1"/>
    <property type="molecule type" value="Genomic_DNA"/>
</dbReference>
<evidence type="ECO:0000256" key="8">
    <source>
        <dbReference type="ARBA" id="ARBA00024459"/>
    </source>
</evidence>
<comment type="function">
    <text evidence="21">Oxidized purine nucleoside triphosphate hydrolase which is a prominent sanitizer of the oxidized nucleotide pool. Catalyzes the hydrolysis of 2-oxo-dATP (2-hydroxy-dATP) into 2-oxo-dAMP. Also has a significant hydrolase activity toward 2-oxo-ATP, 8-oxo-dGTP and 8-oxo-dATP. Through the hydrolysis of oxidized purine nucleoside triphosphates, prevents their incorporation into DNA and the subsequent transversions A:T to C:G and G:C to T:A. Also catalyzes the hydrolysis of methylated purine nucleoside triphosphate preventing their integration into DNA. Through this antimutagenic activity protects cells from oxidative stress.</text>
</comment>
<evidence type="ECO:0000256" key="16">
    <source>
        <dbReference type="ARBA" id="ARBA00031927"/>
    </source>
</evidence>
<keyword evidence="6" id="KW-0460">Magnesium</keyword>
<dbReference type="PRINTS" id="PR01403">
    <property type="entry name" value="8OXTPHPHTASE"/>
</dbReference>
<organism evidence="23 24">
    <name type="scientific">Arthrobacter humicola</name>
    <dbReference type="NCBI Taxonomy" id="409291"/>
    <lineage>
        <taxon>Bacteria</taxon>
        <taxon>Bacillati</taxon>
        <taxon>Actinomycetota</taxon>
        <taxon>Actinomycetes</taxon>
        <taxon>Micrococcales</taxon>
        <taxon>Micrococcaceae</taxon>
        <taxon>Arthrobacter</taxon>
    </lineage>
</organism>
<dbReference type="SUPFAM" id="SSF55811">
    <property type="entry name" value="Nudix"/>
    <property type="match status" value="1"/>
</dbReference>
<evidence type="ECO:0000256" key="1">
    <source>
        <dbReference type="ARBA" id="ARBA00001946"/>
    </source>
</evidence>
<comment type="catalytic activity">
    <reaction evidence="10">
        <text>2-oxo-ATP + H2O = 2-oxo-AMP + diphosphate + H(+)</text>
        <dbReference type="Rhea" id="RHEA:67392"/>
        <dbReference type="ChEBI" id="CHEBI:15377"/>
        <dbReference type="ChEBI" id="CHEBI:15378"/>
        <dbReference type="ChEBI" id="CHEBI:33019"/>
        <dbReference type="ChEBI" id="CHEBI:71395"/>
        <dbReference type="ChEBI" id="CHEBI:172878"/>
    </reaction>
    <physiologicalReaction direction="left-to-right" evidence="10">
        <dbReference type="Rhea" id="RHEA:67393"/>
    </physiologicalReaction>
</comment>
<comment type="similarity">
    <text evidence="2">Belongs to the Nudix hydrolase family.</text>
</comment>
<evidence type="ECO:0000313" key="23">
    <source>
        <dbReference type="EMBL" id="GAA2128412.1"/>
    </source>
</evidence>
<proteinExistence type="inferred from homology"/>
<dbReference type="PROSITE" id="PS00893">
    <property type="entry name" value="NUDIX_BOX"/>
    <property type="match status" value="1"/>
</dbReference>
<evidence type="ECO:0000259" key="22">
    <source>
        <dbReference type="PROSITE" id="PS51462"/>
    </source>
</evidence>
<dbReference type="EC" id="3.6.1.56" evidence="11"/>
<comment type="catalytic activity">
    <reaction evidence="9">
        <text>8-oxo-dGTP + H2O = 8-oxo-dGMP + diphosphate + H(+)</text>
        <dbReference type="Rhea" id="RHEA:31575"/>
        <dbReference type="ChEBI" id="CHEBI:15377"/>
        <dbReference type="ChEBI" id="CHEBI:15378"/>
        <dbReference type="ChEBI" id="CHEBI:33019"/>
        <dbReference type="ChEBI" id="CHEBI:63224"/>
        <dbReference type="ChEBI" id="CHEBI:77896"/>
    </reaction>
    <physiologicalReaction direction="left-to-right" evidence="9">
        <dbReference type="Rhea" id="RHEA:31576"/>
    </physiologicalReaction>
</comment>
<sequence>MNSTAVTLCFLLRDEAAGTHVLLGTKKTGFGVGKIVGLGGHVEPGESDAEAACREVFEEAGIVVREHDLRVAGLIEFVFPARPEWNMSTSLFTARRWTGDPVESQEIIPEWFPVTSLPLARMWQDAEHWLPLALGEGAVDAVIILNDDNETVASAEYSLRGV</sequence>
<gene>
    <name evidence="23" type="ORF">GCM10009825_07750</name>
</gene>
<comment type="catalytic activity">
    <reaction evidence="20">
        <text>N(6)-methyl-dATP + H2O = N(6)-methyl-dAMP + diphosphate + H(+)</text>
        <dbReference type="Rhea" id="RHEA:67604"/>
        <dbReference type="ChEBI" id="CHEBI:15377"/>
        <dbReference type="ChEBI" id="CHEBI:15378"/>
        <dbReference type="ChEBI" id="CHEBI:33019"/>
        <dbReference type="ChEBI" id="CHEBI:169976"/>
        <dbReference type="ChEBI" id="CHEBI:172872"/>
    </reaction>
    <physiologicalReaction direction="left-to-right" evidence="20">
        <dbReference type="Rhea" id="RHEA:67605"/>
    </physiologicalReaction>
</comment>
<protein>
    <recommendedName>
        <fullName evidence="12">Oxidized purine nucleoside triphosphate hydrolase</fullName>
        <ecNumber evidence="11">3.6.1.56</ecNumber>
    </recommendedName>
    <alternativeName>
        <fullName evidence="16">2-hydroxy-dATP diphosphatase</fullName>
    </alternativeName>
    <alternativeName>
        <fullName evidence="15">7,8-dihydro-8-oxoguanine triphosphatase</fullName>
    </alternativeName>
    <alternativeName>
        <fullName evidence="14">8-oxo-dGTPase</fullName>
    </alternativeName>
    <alternativeName>
        <fullName evidence="17">Methylated purine nucleoside triphosphate hydrolase</fullName>
    </alternativeName>
    <alternativeName>
        <fullName evidence="13">Nucleoside diphosphate-linked moiety X motif 1</fullName>
    </alternativeName>
</protein>
<evidence type="ECO:0000256" key="12">
    <source>
        <dbReference type="ARBA" id="ARBA00026218"/>
    </source>
</evidence>
<evidence type="ECO:0000256" key="7">
    <source>
        <dbReference type="ARBA" id="ARBA00024448"/>
    </source>
</evidence>
<name>A0ABN2YJM7_9MICC</name>
<comment type="catalytic activity">
    <reaction evidence="18">
        <text>N(6)-methyl-ATP + H2O = N(6)-methyl-AMP + diphosphate + H(+)</text>
        <dbReference type="Rhea" id="RHEA:67608"/>
        <dbReference type="ChEBI" id="CHEBI:15377"/>
        <dbReference type="ChEBI" id="CHEBI:15378"/>
        <dbReference type="ChEBI" id="CHEBI:33019"/>
        <dbReference type="ChEBI" id="CHEBI:144842"/>
        <dbReference type="ChEBI" id="CHEBI:172873"/>
    </reaction>
    <physiologicalReaction direction="left-to-right" evidence="18">
        <dbReference type="Rhea" id="RHEA:67609"/>
    </physiologicalReaction>
</comment>
<evidence type="ECO:0000256" key="5">
    <source>
        <dbReference type="ARBA" id="ARBA00022801"/>
    </source>
</evidence>
<keyword evidence="24" id="KW-1185">Reference proteome</keyword>
<dbReference type="InterPro" id="IPR003563">
    <property type="entry name" value="8ODP"/>
</dbReference>